<dbReference type="InterPro" id="IPR013785">
    <property type="entry name" value="Aldolase_TIM"/>
</dbReference>
<dbReference type="InterPro" id="IPR007219">
    <property type="entry name" value="XnlR_reg_dom"/>
</dbReference>
<evidence type="ECO:0000256" key="1">
    <source>
        <dbReference type="ARBA" id="ARBA00001917"/>
    </source>
</evidence>
<dbReference type="GO" id="GO:0003677">
    <property type="term" value="F:DNA binding"/>
    <property type="evidence" value="ECO:0007669"/>
    <property type="project" value="InterPro"/>
</dbReference>
<evidence type="ECO:0000256" key="4">
    <source>
        <dbReference type="ARBA" id="ARBA00023242"/>
    </source>
</evidence>
<dbReference type="Pfam" id="PF01070">
    <property type="entry name" value="FMN_dh"/>
    <property type="match status" value="1"/>
</dbReference>
<dbReference type="GO" id="GO:0000981">
    <property type="term" value="F:DNA-binding transcription factor activity, RNA polymerase II-specific"/>
    <property type="evidence" value="ECO:0007669"/>
    <property type="project" value="InterPro"/>
</dbReference>
<name>A0A8H7DBI9_9AGAR</name>
<feature type="domain" description="FMN hydroxy acid dehydrogenase" evidence="7">
    <location>
        <begin position="27"/>
        <end position="429"/>
    </location>
</feature>
<proteinExistence type="predicted"/>
<evidence type="ECO:0000256" key="5">
    <source>
        <dbReference type="SAM" id="MobiDB-lite"/>
    </source>
</evidence>
<feature type="compositionally biased region" description="Polar residues" evidence="5">
    <location>
        <begin position="690"/>
        <end position="706"/>
    </location>
</feature>
<feature type="region of interest" description="Disordered" evidence="5">
    <location>
        <begin position="594"/>
        <end position="639"/>
    </location>
</feature>
<dbReference type="PANTHER" id="PTHR10578">
    <property type="entry name" value="S -2-HYDROXY-ACID OXIDASE-RELATED"/>
    <property type="match status" value="1"/>
</dbReference>
<dbReference type="EMBL" id="JACAZI010000003">
    <property type="protein sequence ID" value="KAF7365636.1"/>
    <property type="molecule type" value="Genomic_DNA"/>
</dbReference>
<dbReference type="GO" id="GO:0006351">
    <property type="term" value="P:DNA-templated transcription"/>
    <property type="evidence" value="ECO:0007669"/>
    <property type="project" value="InterPro"/>
</dbReference>
<dbReference type="OrthoDB" id="25826at2759"/>
<dbReference type="PROSITE" id="PS51349">
    <property type="entry name" value="FMN_HYDROXY_ACID_DH_2"/>
    <property type="match status" value="1"/>
</dbReference>
<feature type="region of interest" description="Disordered" evidence="5">
    <location>
        <begin position="1157"/>
        <end position="1191"/>
    </location>
</feature>
<evidence type="ECO:0000259" key="7">
    <source>
        <dbReference type="PROSITE" id="PS51349"/>
    </source>
</evidence>
<dbReference type="InterPro" id="IPR000262">
    <property type="entry name" value="FMN-dep_DH"/>
</dbReference>
<dbReference type="PROSITE" id="PS00557">
    <property type="entry name" value="FMN_HYDROXY_ACID_DH_1"/>
    <property type="match status" value="1"/>
</dbReference>
<comment type="cofactor">
    <cofactor evidence="1">
        <name>FMN</name>
        <dbReference type="ChEBI" id="CHEBI:58210"/>
    </cofactor>
</comment>
<dbReference type="GO" id="GO:0008270">
    <property type="term" value="F:zinc ion binding"/>
    <property type="evidence" value="ECO:0007669"/>
    <property type="project" value="InterPro"/>
</dbReference>
<feature type="region of interest" description="Disordered" evidence="5">
    <location>
        <begin position="1205"/>
        <end position="1268"/>
    </location>
</feature>
<keyword evidence="4" id="KW-0539">Nucleus</keyword>
<keyword evidence="2" id="KW-0479">Metal-binding</keyword>
<dbReference type="PANTHER" id="PTHR10578:SF143">
    <property type="entry name" value="FMN-DEPENDENT ALPHA-HYDROXY ACID DEHYDROGENASE PB1A11.03"/>
    <property type="match status" value="1"/>
</dbReference>
<dbReference type="Proteomes" id="UP000620124">
    <property type="component" value="Unassembled WGS sequence"/>
</dbReference>
<evidence type="ECO:0000259" key="6">
    <source>
        <dbReference type="PROSITE" id="PS50048"/>
    </source>
</evidence>
<comment type="caution">
    <text evidence="8">The sequence shown here is derived from an EMBL/GenBank/DDBJ whole genome shotgun (WGS) entry which is preliminary data.</text>
</comment>
<protein>
    <submittedName>
        <fullName evidence="8">Zn(2)-C6 fungal-type domain-containing protein</fullName>
    </submittedName>
</protein>
<keyword evidence="3" id="KW-0560">Oxidoreductase</keyword>
<gene>
    <name evidence="8" type="ORF">MVEN_00437200</name>
</gene>
<keyword evidence="9" id="KW-1185">Reference proteome</keyword>
<dbReference type="SMART" id="SM00066">
    <property type="entry name" value="GAL4"/>
    <property type="match status" value="1"/>
</dbReference>
<dbReference type="Gene3D" id="3.20.20.70">
    <property type="entry name" value="Aldolase class I"/>
    <property type="match status" value="1"/>
</dbReference>
<evidence type="ECO:0000256" key="3">
    <source>
        <dbReference type="ARBA" id="ARBA00023002"/>
    </source>
</evidence>
<feature type="compositionally biased region" description="Low complexity" evidence="5">
    <location>
        <begin position="1207"/>
        <end position="1218"/>
    </location>
</feature>
<feature type="region of interest" description="Disordered" evidence="5">
    <location>
        <begin position="681"/>
        <end position="710"/>
    </location>
</feature>
<sequence length="1349" mass="147535">MNHHATSQTPWGSYMLSVYIGRKGVEPLGTVVFEEIEAKAKEKLKDYPGAFMYAGGSAGTNSTYRANLRAFDKYRIVPRMLVDATTRSLETTIFGVKHLSPLFVAPIGVQGIFSAEAELGAARAAKNIGVPFIMSTASSRSIEDVAEANGDGHRWYQLYWPASKEVLLSILSRAKASGFSALVVTLDTMLLGWRPHDLETSYIPFGHGVGVQVGTSDPVFMARLGREPQKNPRPAFPYDSAAMDRAFVAGDKDVKDGVYLGMEWLKECNSGLFHSWEDLKFIRENWEGPLVLKGIQTVQDAEKALDYGVDGIIVSNHGGRQLDGAIPSLYALAHIMRSETIKTAQAAGKLTVLFDSGIRTGPDIVKALALGAQAVLLGRPWLYGGVIAGQAGIEQVLKHTLADLDTTLGLSGFKSLSEIQGKGEEVVVEFPFVERAAHPTDLFNGNCPPRAPLMYTRSFDVGSQQDLPACYSASVMSLRHNANPNGRKSQITSCAECRRLKLRCDRIFPCSSCIRRGCANLCPTGTLEKGKRGFLKRLEQSLPAYPKAGGAHGEMEHSEVAMFVARDNAMTKRIQELEAALVAAGLSVPGPSGVNAAVESSSQENEGRVKRQRTSSISDSGSPSTTEKESSSSSVSIPVDTTDVTLGFGTLTIDVENRSRYVGPSGGAAYLNADLWKMNTSQTHSRRNSQDSASVARSLDSNNIDSSLPPRRASQLEAEIMAKIACLPPHDEAVRIAGLYFKNGSFMYEIIPENIFFSVHLPAIYPDGVNPYVPAKLHVLALCSMVLSLGMFFDLSRPVDSLRCRAGQFYDLAVAALNISLPLKTDTIPAVQTLHMMALYFLSTRGENGGDPAWQLLGMAMRSIQAQGCHRDGSRWGLSQRELEERRRVFWETHTYDRLQSFTFGRPYAQADNHHDCEMPQSCDTPLPSDTEVTNSTWSHTRWHTHKFRFAILLGRIVDLVFSVKHPAYSVIMQLDGEINRHYNELPPWIICDAVKNPVKELPAHPLGAESDQRKNAQIASLANMYFLTLLHLHRGPFCRALMLGAKNLTSSRYATSVSSLHGAARAIINIARGLFALHPAITSRMWYWLFHTFTAAVCQAVLVIVAPSHPLSSAAFESMQAALELFERADGERAKLAAIRVGWLAARASQTMEAYRNTQMQQPPTPAAGSPAPQKLEFPTSNMRGNPEDLLGTTTKLIRAQPEDALPSPSSLSSVSSQGHPAHMPASSGSGFQFADRRQHSGYPRPAAHEHWSPALPPPPPAGGNSMDWAAADYGYNTSVPLGGNPHLEHDLQPHFQQADPAMYLSVDGFDLSGFIQNGANAWLFDRAPELESEELPPQSQWHNNNMQ</sequence>
<evidence type="ECO:0000256" key="2">
    <source>
        <dbReference type="ARBA" id="ARBA00022723"/>
    </source>
</evidence>
<dbReference type="GO" id="GO:0016491">
    <property type="term" value="F:oxidoreductase activity"/>
    <property type="evidence" value="ECO:0007669"/>
    <property type="project" value="UniProtKB-KW"/>
</dbReference>
<reference evidence="8" key="1">
    <citation type="submission" date="2020-05" db="EMBL/GenBank/DDBJ databases">
        <title>Mycena genomes resolve the evolution of fungal bioluminescence.</title>
        <authorList>
            <person name="Tsai I.J."/>
        </authorList>
    </citation>
    <scope>NUCLEOTIDE SEQUENCE</scope>
    <source>
        <strain evidence="8">CCC161011</strain>
    </source>
</reference>
<dbReference type="InterPro" id="IPR001138">
    <property type="entry name" value="Zn2Cys6_DnaBD"/>
</dbReference>
<dbReference type="SUPFAM" id="SSF57701">
    <property type="entry name" value="Zn2/Cys6 DNA-binding domain"/>
    <property type="match status" value="1"/>
</dbReference>
<dbReference type="InterPro" id="IPR037396">
    <property type="entry name" value="FMN_HAD"/>
</dbReference>
<dbReference type="SUPFAM" id="SSF51395">
    <property type="entry name" value="FMN-linked oxidoreductases"/>
    <property type="match status" value="1"/>
</dbReference>
<dbReference type="PROSITE" id="PS50048">
    <property type="entry name" value="ZN2_CY6_FUNGAL_2"/>
    <property type="match status" value="1"/>
</dbReference>
<dbReference type="CDD" id="cd12148">
    <property type="entry name" value="fungal_TF_MHR"/>
    <property type="match status" value="1"/>
</dbReference>
<dbReference type="PROSITE" id="PS00463">
    <property type="entry name" value="ZN2_CY6_FUNGAL_1"/>
    <property type="match status" value="1"/>
</dbReference>
<dbReference type="InterPro" id="IPR008259">
    <property type="entry name" value="FMN_hydac_DH_AS"/>
</dbReference>
<accession>A0A8H7DBI9</accession>
<dbReference type="InterPro" id="IPR036864">
    <property type="entry name" value="Zn2-C6_fun-type_DNA-bd_sf"/>
</dbReference>
<feature type="domain" description="Zn(2)-C6 fungal-type" evidence="6">
    <location>
        <begin position="493"/>
        <end position="522"/>
    </location>
</feature>
<organism evidence="8 9">
    <name type="scientific">Mycena venus</name>
    <dbReference type="NCBI Taxonomy" id="2733690"/>
    <lineage>
        <taxon>Eukaryota</taxon>
        <taxon>Fungi</taxon>
        <taxon>Dikarya</taxon>
        <taxon>Basidiomycota</taxon>
        <taxon>Agaricomycotina</taxon>
        <taxon>Agaricomycetes</taxon>
        <taxon>Agaricomycetidae</taxon>
        <taxon>Agaricales</taxon>
        <taxon>Marasmiineae</taxon>
        <taxon>Mycenaceae</taxon>
        <taxon>Mycena</taxon>
    </lineage>
</organism>
<evidence type="ECO:0000313" key="9">
    <source>
        <dbReference type="Proteomes" id="UP000620124"/>
    </source>
</evidence>
<dbReference type="Gene3D" id="4.10.240.10">
    <property type="entry name" value="Zn(2)-C6 fungal-type DNA-binding domain"/>
    <property type="match status" value="1"/>
</dbReference>
<evidence type="ECO:0000313" key="8">
    <source>
        <dbReference type="EMBL" id="KAF7365636.1"/>
    </source>
</evidence>
<dbReference type="Pfam" id="PF04082">
    <property type="entry name" value="Fungal_trans"/>
    <property type="match status" value="1"/>
</dbReference>
<feature type="compositionally biased region" description="Low complexity" evidence="5">
    <location>
        <begin position="614"/>
        <end position="639"/>
    </location>
</feature>
<dbReference type="CDD" id="cd00067">
    <property type="entry name" value="GAL4"/>
    <property type="match status" value="1"/>
</dbReference>
<dbReference type="SMART" id="SM00906">
    <property type="entry name" value="Fungal_trans"/>
    <property type="match status" value="1"/>
</dbReference>